<dbReference type="RefSeq" id="WP_326756740.1">
    <property type="nucleotide sequence ID" value="NZ_CP109134.1"/>
</dbReference>
<dbReference type="Proteomes" id="UP001335325">
    <property type="component" value="Chromosome"/>
</dbReference>
<keyword evidence="2" id="KW-1185">Reference proteome</keyword>
<proteinExistence type="predicted"/>
<dbReference type="GeneID" id="91548686"/>
<dbReference type="InterPro" id="IPR045682">
    <property type="entry name" value="DUF6193"/>
</dbReference>
<dbReference type="EMBL" id="CP109134">
    <property type="protein sequence ID" value="WSD11066.1"/>
    <property type="molecule type" value="Genomic_DNA"/>
</dbReference>
<accession>A0ABZ1GZS3</accession>
<name>A0ABZ1GZS3_9ACTN</name>
<dbReference type="Pfam" id="PF19692">
    <property type="entry name" value="DUF6193"/>
    <property type="match status" value="1"/>
</dbReference>
<gene>
    <name evidence="1" type="ORF">OIE73_38940</name>
</gene>
<sequence length="135" mass="15017">MTNIVDAAWHKVLTTYGEPSRPEQSPLLKPFAELVRVAHAKPVLRQLFPWTGMWELHFSRCTEMNYTWDISHIGTLGDSRYYVEGPSRSNPRIAETDSAQAAVAMVIDRLPPGCGPAFAGNAGELAAYEKARDSR</sequence>
<reference evidence="1 2" key="1">
    <citation type="submission" date="2022-10" db="EMBL/GenBank/DDBJ databases">
        <title>The complete genomes of actinobacterial strains from the NBC collection.</title>
        <authorList>
            <person name="Joergensen T.S."/>
            <person name="Alvarez Arevalo M."/>
            <person name="Sterndorff E.B."/>
            <person name="Faurdal D."/>
            <person name="Vuksanovic O."/>
            <person name="Mourched A.-S."/>
            <person name="Charusanti P."/>
            <person name="Shaw S."/>
            <person name="Blin K."/>
            <person name="Weber T."/>
        </authorList>
    </citation>
    <scope>NUCLEOTIDE SEQUENCE [LARGE SCALE GENOMIC DNA]</scope>
    <source>
        <strain evidence="1 2">NBC 01753</strain>
    </source>
</reference>
<evidence type="ECO:0000313" key="1">
    <source>
        <dbReference type="EMBL" id="WSD11066.1"/>
    </source>
</evidence>
<evidence type="ECO:0000313" key="2">
    <source>
        <dbReference type="Proteomes" id="UP001335325"/>
    </source>
</evidence>
<protein>
    <submittedName>
        <fullName evidence="1">DUF6193 family natural product biosynthesis protein</fullName>
    </submittedName>
</protein>
<organism evidence="1 2">
    <name type="scientific">Streptomyces hirsutus</name>
    <dbReference type="NCBI Taxonomy" id="35620"/>
    <lineage>
        <taxon>Bacteria</taxon>
        <taxon>Bacillati</taxon>
        <taxon>Actinomycetota</taxon>
        <taxon>Actinomycetes</taxon>
        <taxon>Kitasatosporales</taxon>
        <taxon>Streptomycetaceae</taxon>
        <taxon>Streptomyces</taxon>
    </lineage>
</organism>